<feature type="domain" description="Glycosyltransferase RgtA/B/C/D-like" evidence="9">
    <location>
        <begin position="74"/>
        <end position="232"/>
    </location>
</feature>
<dbReference type="InterPro" id="IPR038731">
    <property type="entry name" value="RgtA/B/C-like"/>
</dbReference>
<feature type="transmembrane region" description="Helical" evidence="8">
    <location>
        <begin position="318"/>
        <end position="337"/>
    </location>
</feature>
<protein>
    <submittedName>
        <fullName evidence="10">Glycosyltransferase family 39 protein</fullName>
    </submittedName>
</protein>
<evidence type="ECO:0000256" key="1">
    <source>
        <dbReference type="ARBA" id="ARBA00004651"/>
    </source>
</evidence>
<evidence type="ECO:0000256" key="4">
    <source>
        <dbReference type="ARBA" id="ARBA00022679"/>
    </source>
</evidence>
<evidence type="ECO:0000256" key="2">
    <source>
        <dbReference type="ARBA" id="ARBA00022475"/>
    </source>
</evidence>
<feature type="transmembrane region" description="Helical" evidence="8">
    <location>
        <begin position="343"/>
        <end position="360"/>
    </location>
</feature>
<feature type="transmembrane region" description="Helical" evidence="8">
    <location>
        <begin position="372"/>
        <end position="392"/>
    </location>
</feature>
<feature type="transmembrane region" description="Helical" evidence="8">
    <location>
        <begin position="429"/>
        <end position="450"/>
    </location>
</feature>
<evidence type="ECO:0000313" key="11">
    <source>
        <dbReference type="Proteomes" id="UP000429232"/>
    </source>
</evidence>
<keyword evidence="4 10" id="KW-0808">Transferase</keyword>
<feature type="transmembrane region" description="Helical" evidence="8">
    <location>
        <begin position="147"/>
        <end position="163"/>
    </location>
</feature>
<evidence type="ECO:0000313" key="10">
    <source>
        <dbReference type="EMBL" id="QQL49807.1"/>
    </source>
</evidence>
<organism evidence="10 11">
    <name type="scientific">Mucilaginibacter ginkgonis</name>
    <dbReference type="NCBI Taxonomy" id="2682091"/>
    <lineage>
        <taxon>Bacteria</taxon>
        <taxon>Pseudomonadati</taxon>
        <taxon>Bacteroidota</taxon>
        <taxon>Sphingobacteriia</taxon>
        <taxon>Sphingobacteriales</taxon>
        <taxon>Sphingobacteriaceae</taxon>
        <taxon>Mucilaginibacter</taxon>
    </lineage>
</organism>
<keyword evidence="7 8" id="KW-0472">Membrane</keyword>
<keyword evidence="2" id="KW-1003">Cell membrane</keyword>
<keyword evidence="5 8" id="KW-0812">Transmembrane</keyword>
<gene>
    <name evidence="10" type="ORF">GO620_016830</name>
</gene>
<sequence>MNFLIVYLGQNPFRLNISKRLFWGLVVLSVAVNVAGIGLPFFTDDPGLYASVAKQMLYHHDFLNLYTYGRDWLDKPHFPFWMAALSFQIFGISAWAYRLPVLLFFFGGIVYTYLFAKKFYGENVARTAVLIAMLTQHGIMSNTDVRAEPYLFGLLIGAIYHISNLKNRFSVVDLLAAAMLSACAVMTKGIFILIGIYGALLGELLFRGEFLSALKQFKYWALLMLTALFMFPEVWALYNQFDLHPERTVFGKQNFSGIKFFFWDSQFGRFFNSGPITRKSGSVFFFVHTLLWAFAPWCLLLYYALAKRFQQIIKRLPLNEYYTLCGSLILLLLFSVSGFQLPFYTNILFPLFAILAAALLHEKLPVAGEKYILITQSIYTAALPVATVLLNFIIAPGLYSKIILTVIVAVYLIVYFSRLQREPANKITVAFVSSCLAVIIANFYVTAFLYPQIVKYKGEIAAANFVNRHSAKTDSVYVFEDTNNIFQFYVNRPVKIVPLDQFSAHSDKQAIFYVRQEVLDRLRGQHVEYTLLKSFANYDNENVTGRFLNPKTRASSLVTIYLISH</sequence>
<dbReference type="RefSeq" id="WP_198173558.1">
    <property type="nucleotide sequence ID" value="NZ_CP066775.1"/>
</dbReference>
<dbReference type="PANTHER" id="PTHR33908:SF11">
    <property type="entry name" value="MEMBRANE PROTEIN"/>
    <property type="match status" value="1"/>
</dbReference>
<evidence type="ECO:0000256" key="7">
    <source>
        <dbReference type="ARBA" id="ARBA00023136"/>
    </source>
</evidence>
<evidence type="ECO:0000256" key="5">
    <source>
        <dbReference type="ARBA" id="ARBA00022692"/>
    </source>
</evidence>
<feature type="transmembrane region" description="Helical" evidence="8">
    <location>
        <begin position="95"/>
        <end position="116"/>
    </location>
</feature>
<evidence type="ECO:0000256" key="3">
    <source>
        <dbReference type="ARBA" id="ARBA00022676"/>
    </source>
</evidence>
<feature type="transmembrane region" description="Helical" evidence="8">
    <location>
        <begin position="175"/>
        <end position="198"/>
    </location>
</feature>
<keyword evidence="6 8" id="KW-1133">Transmembrane helix</keyword>
<dbReference type="Pfam" id="PF13231">
    <property type="entry name" value="PMT_2"/>
    <property type="match status" value="1"/>
</dbReference>
<dbReference type="GO" id="GO:0005886">
    <property type="term" value="C:plasma membrane"/>
    <property type="evidence" value="ECO:0007669"/>
    <property type="project" value="UniProtKB-SubCell"/>
</dbReference>
<dbReference type="AlphaFoldDB" id="A0A7T7FAL2"/>
<dbReference type="GO" id="GO:0009103">
    <property type="term" value="P:lipopolysaccharide biosynthetic process"/>
    <property type="evidence" value="ECO:0007669"/>
    <property type="project" value="UniProtKB-ARBA"/>
</dbReference>
<feature type="transmembrane region" description="Helical" evidence="8">
    <location>
        <begin position="21"/>
        <end position="42"/>
    </location>
</feature>
<accession>A0A7T7FAL2</accession>
<evidence type="ECO:0000256" key="6">
    <source>
        <dbReference type="ARBA" id="ARBA00022989"/>
    </source>
</evidence>
<dbReference type="KEGG" id="mgik:GO620_016830"/>
<dbReference type="InterPro" id="IPR050297">
    <property type="entry name" value="LipidA_mod_glycosyltrf_83"/>
</dbReference>
<dbReference type="EMBL" id="CP066775">
    <property type="protein sequence ID" value="QQL49807.1"/>
    <property type="molecule type" value="Genomic_DNA"/>
</dbReference>
<dbReference type="Proteomes" id="UP000429232">
    <property type="component" value="Chromosome"/>
</dbReference>
<proteinExistence type="predicted"/>
<reference evidence="10 11" key="1">
    <citation type="submission" date="2020-12" db="EMBL/GenBank/DDBJ databases">
        <title>HMF7856_wgs.fasta genome submission.</title>
        <authorList>
            <person name="Kang H."/>
            <person name="Kim H."/>
            <person name="Joh K."/>
        </authorList>
    </citation>
    <scope>NUCLEOTIDE SEQUENCE [LARGE SCALE GENOMIC DNA]</scope>
    <source>
        <strain evidence="10 11">HMF7856</strain>
    </source>
</reference>
<evidence type="ECO:0000256" key="8">
    <source>
        <dbReference type="SAM" id="Phobius"/>
    </source>
</evidence>
<feature type="transmembrane region" description="Helical" evidence="8">
    <location>
        <begin position="283"/>
        <end position="306"/>
    </location>
</feature>
<feature type="transmembrane region" description="Helical" evidence="8">
    <location>
        <begin position="219"/>
        <end position="238"/>
    </location>
</feature>
<feature type="transmembrane region" description="Helical" evidence="8">
    <location>
        <begin position="398"/>
        <end position="417"/>
    </location>
</feature>
<dbReference type="PANTHER" id="PTHR33908">
    <property type="entry name" value="MANNOSYLTRANSFERASE YKCB-RELATED"/>
    <property type="match status" value="1"/>
</dbReference>
<keyword evidence="3" id="KW-0328">Glycosyltransferase</keyword>
<comment type="subcellular location">
    <subcellularLocation>
        <location evidence="1">Cell membrane</location>
        <topology evidence="1">Multi-pass membrane protein</topology>
    </subcellularLocation>
</comment>
<dbReference type="GO" id="GO:0016763">
    <property type="term" value="F:pentosyltransferase activity"/>
    <property type="evidence" value="ECO:0007669"/>
    <property type="project" value="TreeGrafter"/>
</dbReference>
<evidence type="ECO:0000259" key="9">
    <source>
        <dbReference type="Pfam" id="PF13231"/>
    </source>
</evidence>
<name>A0A7T7FAL2_9SPHI</name>
<keyword evidence="11" id="KW-1185">Reference proteome</keyword>